<evidence type="ECO:0000313" key="3">
    <source>
        <dbReference type="Proteomes" id="UP000244174"/>
    </source>
</evidence>
<dbReference type="EMBL" id="QBKQ01000003">
    <property type="protein sequence ID" value="PTX42300.1"/>
    <property type="molecule type" value="Genomic_DNA"/>
</dbReference>
<name>A0A2T6AER1_9FLAO</name>
<sequence length="271" mass="30834">MKKLSLLFALLLIIACKQNTSEEKIPVEPDNGIGDGATPPKVFSFSENIEEAHNKAAFMTREAISFDINLKFGGSTRLDGKVSMTTNSSKVRLDRSNGTSIIYDGEEVFITPDTANVEDARFDIFTWQYFFAMPFKLTDPGTVWETQENRLLDSLQYETAKLSFESNIGDSPDDWYIVYKDPETNRLKAAAYIVTFSKDREQAEKNPHAIVYSNYQNYENVDLATEWRFHNWNAETGFGEKLGEATLSNFKFFEPEKGFFEAPESAKPVKK</sequence>
<reference evidence="2 3" key="1">
    <citation type="submission" date="2018-04" db="EMBL/GenBank/DDBJ databases">
        <title>Genomic Encyclopedia of Archaeal and Bacterial Type Strains, Phase II (KMG-II): from individual species to whole genera.</title>
        <authorList>
            <person name="Goeker M."/>
        </authorList>
    </citation>
    <scope>NUCLEOTIDE SEQUENCE [LARGE SCALE GENOMIC DNA]</scope>
    <source>
        <strain evidence="2 3">DSM 23082</strain>
    </source>
</reference>
<comment type="caution">
    <text evidence="2">The sequence shown here is derived from an EMBL/GenBank/DDBJ whole genome shotgun (WGS) entry which is preliminary data.</text>
</comment>
<keyword evidence="3" id="KW-1185">Reference proteome</keyword>
<evidence type="ECO:0008006" key="4">
    <source>
        <dbReference type="Google" id="ProtNLM"/>
    </source>
</evidence>
<proteinExistence type="predicted"/>
<accession>A0A2T6AER1</accession>
<dbReference type="InterPro" id="IPR045444">
    <property type="entry name" value="DUF6503"/>
</dbReference>
<dbReference type="PROSITE" id="PS51257">
    <property type="entry name" value="PROKAR_LIPOPROTEIN"/>
    <property type="match status" value="1"/>
</dbReference>
<organism evidence="2 3">
    <name type="scientific">Christiangramia gaetbulicola</name>
    <dbReference type="NCBI Taxonomy" id="703340"/>
    <lineage>
        <taxon>Bacteria</taxon>
        <taxon>Pseudomonadati</taxon>
        <taxon>Bacteroidota</taxon>
        <taxon>Flavobacteriia</taxon>
        <taxon>Flavobacteriales</taxon>
        <taxon>Flavobacteriaceae</taxon>
        <taxon>Christiangramia</taxon>
    </lineage>
</organism>
<dbReference type="OrthoDB" id="282859at2"/>
<evidence type="ECO:0000256" key="1">
    <source>
        <dbReference type="SAM" id="SignalP"/>
    </source>
</evidence>
<dbReference type="Proteomes" id="UP000244174">
    <property type="component" value="Unassembled WGS sequence"/>
</dbReference>
<dbReference type="RefSeq" id="WP_108172599.1">
    <property type="nucleotide sequence ID" value="NZ_QBKQ01000003.1"/>
</dbReference>
<feature type="signal peptide" evidence="1">
    <location>
        <begin position="1"/>
        <end position="21"/>
    </location>
</feature>
<dbReference type="Pfam" id="PF20113">
    <property type="entry name" value="DUF6503"/>
    <property type="match status" value="1"/>
</dbReference>
<gene>
    <name evidence="2" type="ORF">C8P64_2728</name>
</gene>
<keyword evidence="1" id="KW-0732">Signal</keyword>
<evidence type="ECO:0000313" key="2">
    <source>
        <dbReference type="EMBL" id="PTX42300.1"/>
    </source>
</evidence>
<dbReference type="AlphaFoldDB" id="A0A2T6AER1"/>
<feature type="chain" id="PRO_5015519230" description="Outer membrane lipoprotein-sorting protein" evidence="1">
    <location>
        <begin position="22"/>
        <end position="271"/>
    </location>
</feature>
<protein>
    <recommendedName>
        <fullName evidence="4">Outer membrane lipoprotein-sorting protein</fullName>
    </recommendedName>
</protein>